<sequence length="293" mass="31978">MKTILTPTDFSPNAVNAITYAAQLASEVRGKLILVHALPFPTGITPVEAGVINPQVALKQAYVQELEKLSKTLRLENGFRFEVETYCEEGPLYQCMGKLAVQHQVDMIVMGTKGATGFLQKLAGTNALTIMQQVHCPVLVVPATARYNGMQKVAYASDFEKEESIFLQQLFPLLSPFKPEVDVLNVQADEQLNIVADGQIIQEIAAQHTNLTVQIKQVKAASVLAGIKQYTKETPVQLLAVAIEQRNWLEALFHHSVSAQLAFGSNLPLLALPQTPYRAVASKTAARTEAAIA</sequence>
<evidence type="ECO:0000259" key="2">
    <source>
        <dbReference type="Pfam" id="PF00582"/>
    </source>
</evidence>
<dbReference type="InterPro" id="IPR006015">
    <property type="entry name" value="Universal_stress_UspA"/>
</dbReference>
<proteinExistence type="inferred from homology"/>
<dbReference type="Pfam" id="PF00582">
    <property type="entry name" value="Usp"/>
    <property type="match status" value="1"/>
</dbReference>
<name>A0ABP8FDL9_9BACT</name>
<evidence type="ECO:0000313" key="3">
    <source>
        <dbReference type="EMBL" id="GAA4300769.1"/>
    </source>
</evidence>
<dbReference type="EMBL" id="BAABGX010000001">
    <property type="protein sequence ID" value="GAA4300769.1"/>
    <property type="molecule type" value="Genomic_DNA"/>
</dbReference>
<reference evidence="4" key="1">
    <citation type="journal article" date="2019" name="Int. J. Syst. Evol. Microbiol.">
        <title>The Global Catalogue of Microorganisms (GCM) 10K type strain sequencing project: providing services to taxonomists for standard genome sequencing and annotation.</title>
        <authorList>
            <consortium name="The Broad Institute Genomics Platform"/>
            <consortium name="The Broad Institute Genome Sequencing Center for Infectious Disease"/>
            <person name="Wu L."/>
            <person name="Ma J."/>
        </authorList>
    </citation>
    <scope>NUCLEOTIDE SEQUENCE [LARGE SCALE GENOMIC DNA]</scope>
    <source>
        <strain evidence="4">JCM 17917</strain>
    </source>
</reference>
<evidence type="ECO:0000313" key="4">
    <source>
        <dbReference type="Proteomes" id="UP001501844"/>
    </source>
</evidence>
<organism evidence="3 4">
    <name type="scientific">Nibribacter koreensis</name>
    <dbReference type="NCBI Taxonomy" id="1084519"/>
    <lineage>
        <taxon>Bacteria</taxon>
        <taxon>Pseudomonadati</taxon>
        <taxon>Bacteroidota</taxon>
        <taxon>Cytophagia</taxon>
        <taxon>Cytophagales</taxon>
        <taxon>Hymenobacteraceae</taxon>
        <taxon>Nibribacter</taxon>
    </lineage>
</organism>
<dbReference type="Gene3D" id="3.40.50.12370">
    <property type="match status" value="1"/>
</dbReference>
<comment type="similarity">
    <text evidence="1">Belongs to the universal stress protein A family.</text>
</comment>
<gene>
    <name evidence="3" type="ORF">GCM10023183_11260</name>
</gene>
<comment type="caution">
    <text evidence="3">The sequence shown here is derived from an EMBL/GenBank/DDBJ whole genome shotgun (WGS) entry which is preliminary data.</text>
</comment>
<dbReference type="CDD" id="cd00293">
    <property type="entry name" value="USP-like"/>
    <property type="match status" value="1"/>
</dbReference>
<evidence type="ECO:0000256" key="1">
    <source>
        <dbReference type="ARBA" id="ARBA00008791"/>
    </source>
</evidence>
<accession>A0ABP8FDL9</accession>
<dbReference type="InterPro" id="IPR006016">
    <property type="entry name" value="UspA"/>
</dbReference>
<keyword evidence="4" id="KW-1185">Reference proteome</keyword>
<dbReference type="PANTHER" id="PTHR46268:SF22">
    <property type="entry name" value="SENSOR PROTEIN KDPD-RELATED"/>
    <property type="match status" value="1"/>
</dbReference>
<protein>
    <recommendedName>
        <fullName evidence="2">UspA domain-containing protein</fullName>
    </recommendedName>
</protein>
<dbReference type="PRINTS" id="PR01438">
    <property type="entry name" value="UNVRSLSTRESS"/>
</dbReference>
<dbReference type="RefSeq" id="WP_345163365.1">
    <property type="nucleotide sequence ID" value="NZ_BAABGX010000001.1"/>
</dbReference>
<feature type="domain" description="UspA" evidence="2">
    <location>
        <begin position="1"/>
        <end position="142"/>
    </location>
</feature>
<dbReference type="SUPFAM" id="SSF52402">
    <property type="entry name" value="Adenine nucleotide alpha hydrolases-like"/>
    <property type="match status" value="2"/>
</dbReference>
<dbReference type="PANTHER" id="PTHR46268">
    <property type="entry name" value="STRESS RESPONSE PROTEIN NHAX"/>
    <property type="match status" value="1"/>
</dbReference>
<dbReference type="Proteomes" id="UP001501844">
    <property type="component" value="Unassembled WGS sequence"/>
</dbReference>